<dbReference type="SUPFAM" id="SSF53850">
    <property type="entry name" value="Periplasmic binding protein-like II"/>
    <property type="match status" value="1"/>
</dbReference>
<keyword evidence="7" id="KW-1185">Reference proteome</keyword>
<sequence>MVAMPRVDRCLHPVARRQQRAVLWREPVEDRRHPRPKRVRRNTGARQCLALEKVGKFGGDAKAGARDHGVILRYGLAGDPRPIAIRSERMAFDPDYALFVAVAEAGSLSAAARALRLSPAMVSKRLQRLEQRLGVTLVHRTTRRLALTTAGERFRADLGDILGALDAAEARVTGARTAPAGPLHVSAPTSFGRLHVAPHLGRFVAACPAVELRFDLDDGFVDLRRILCAAPSYLVDIGTPEQVDNLSAHRLLAADGQMPWRLVSDGRTTLVTEPSYVRTNSSEMVRELALGGVGIALRSLWDVGDDLASGRLVRVLPEWEGSADVGIYAVHLRSPAVPAAVTAFIDFLRDTIDPAAWA</sequence>
<dbReference type="PANTHER" id="PTHR30537:SF5">
    <property type="entry name" value="HTH-TYPE TRANSCRIPTIONAL ACTIVATOR TTDR-RELATED"/>
    <property type="match status" value="1"/>
</dbReference>
<dbReference type="CDD" id="cd08422">
    <property type="entry name" value="PBP2_CrgA_like"/>
    <property type="match status" value="1"/>
</dbReference>
<comment type="caution">
    <text evidence="6">The sequence shown here is derived from an EMBL/GenBank/DDBJ whole genome shotgun (WGS) entry which is preliminary data.</text>
</comment>
<evidence type="ECO:0000256" key="1">
    <source>
        <dbReference type="ARBA" id="ARBA00009437"/>
    </source>
</evidence>
<dbReference type="STRING" id="2018661.A0A2A2K9D9"/>
<dbReference type="Proteomes" id="UP000218231">
    <property type="component" value="Unassembled WGS sequence"/>
</dbReference>
<evidence type="ECO:0000256" key="3">
    <source>
        <dbReference type="ARBA" id="ARBA00023125"/>
    </source>
</evidence>
<name>A0A2A2K9D9_9BILA</name>
<evidence type="ECO:0000256" key="4">
    <source>
        <dbReference type="ARBA" id="ARBA00023163"/>
    </source>
</evidence>
<keyword evidence="3" id="KW-0238">DNA-binding</keyword>
<dbReference type="AlphaFoldDB" id="A0A2A2K9D9"/>
<protein>
    <recommendedName>
        <fullName evidence="5">HTH lysR-type domain-containing protein</fullName>
    </recommendedName>
</protein>
<feature type="domain" description="HTH lysR-type" evidence="5">
    <location>
        <begin position="99"/>
        <end position="148"/>
    </location>
</feature>
<organism evidence="6 7">
    <name type="scientific">Diploscapter pachys</name>
    <dbReference type="NCBI Taxonomy" id="2018661"/>
    <lineage>
        <taxon>Eukaryota</taxon>
        <taxon>Metazoa</taxon>
        <taxon>Ecdysozoa</taxon>
        <taxon>Nematoda</taxon>
        <taxon>Chromadorea</taxon>
        <taxon>Rhabditida</taxon>
        <taxon>Rhabditina</taxon>
        <taxon>Rhabditomorpha</taxon>
        <taxon>Rhabditoidea</taxon>
        <taxon>Rhabditidae</taxon>
        <taxon>Diploscapter</taxon>
    </lineage>
</organism>
<evidence type="ECO:0000313" key="7">
    <source>
        <dbReference type="Proteomes" id="UP000218231"/>
    </source>
</evidence>
<dbReference type="InterPro" id="IPR036390">
    <property type="entry name" value="WH_DNA-bd_sf"/>
</dbReference>
<dbReference type="GO" id="GO:0003677">
    <property type="term" value="F:DNA binding"/>
    <property type="evidence" value="ECO:0007669"/>
    <property type="project" value="UniProtKB-KW"/>
</dbReference>
<dbReference type="Pfam" id="PF03466">
    <property type="entry name" value="LysR_substrate"/>
    <property type="match status" value="1"/>
</dbReference>
<dbReference type="Gene3D" id="3.40.190.10">
    <property type="entry name" value="Periplasmic binding protein-like II"/>
    <property type="match status" value="1"/>
</dbReference>
<dbReference type="Gene3D" id="1.10.10.10">
    <property type="entry name" value="Winged helix-like DNA-binding domain superfamily/Winged helix DNA-binding domain"/>
    <property type="match status" value="1"/>
</dbReference>
<comment type="similarity">
    <text evidence="1">Belongs to the LysR transcriptional regulatory family.</text>
</comment>
<evidence type="ECO:0000313" key="6">
    <source>
        <dbReference type="EMBL" id="PAV70548.1"/>
    </source>
</evidence>
<dbReference type="GO" id="GO:0003700">
    <property type="term" value="F:DNA-binding transcription factor activity"/>
    <property type="evidence" value="ECO:0007669"/>
    <property type="project" value="InterPro"/>
</dbReference>
<proteinExistence type="inferred from homology"/>
<dbReference type="InterPro" id="IPR058163">
    <property type="entry name" value="LysR-type_TF_proteobact-type"/>
</dbReference>
<dbReference type="InterPro" id="IPR036388">
    <property type="entry name" value="WH-like_DNA-bd_sf"/>
</dbReference>
<keyword evidence="4" id="KW-0804">Transcription</keyword>
<dbReference type="OrthoDB" id="8191719at2759"/>
<evidence type="ECO:0000259" key="5">
    <source>
        <dbReference type="PROSITE" id="PS50931"/>
    </source>
</evidence>
<gene>
    <name evidence="6" type="ORF">WR25_22151</name>
</gene>
<dbReference type="FunFam" id="1.10.10.10:FF:000001">
    <property type="entry name" value="LysR family transcriptional regulator"/>
    <property type="match status" value="1"/>
</dbReference>
<keyword evidence="2" id="KW-0805">Transcription regulation</keyword>
<dbReference type="Pfam" id="PF00126">
    <property type="entry name" value="HTH_1"/>
    <property type="match status" value="1"/>
</dbReference>
<dbReference type="PROSITE" id="PS50931">
    <property type="entry name" value="HTH_LYSR"/>
    <property type="match status" value="1"/>
</dbReference>
<dbReference type="InterPro" id="IPR000847">
    <property type="entry name" value="LysR_HTH_N"/>
</dbReference>
<dbReference type="InterPro" id="IPR005119">
    <property type="entry name" value="LysR_subst-bd"/>
</dbReference>
<evidence type="ECO:0000256" key="2">
    <source>
        <dbReference type="ARBA" id="ARBA00023015"/>
    </source>
</evidence>
<dbReference type="PANTHER" id="PTHR30537">
    <property type="entry name" value="HTH-TYPE TRANSCRIPTIONAL REGULATOR"/>
    <property type="match status" value="1"/>
</dbReference>
<reference evidence="6 7" key="1">
    <citation type="journal article" date="2017" name="Curr. Biol.">
        <title>Genome architecture and evolution of a unichromosomal asexual nematode.</title>
        <authorList>
            <person name="Fradin H."/>
            <person name="Zegar C."/>
            <person name="Gutwein M."/>
            <person name="Lucas J."/>
            <person name="Kovtun M."/>
            <person name="Corcoran D."/>
            <person name="Baugh L.R."/>
            <person name="Kiontke K."/>
            <person name="Gunsalus K."/>
            <person name="Fitch D.H."/>
            <person name="Piano F."/>
        </authorList>
    </citation>
    <scope>NUCLEOTIDE SEQUENCE [LARGE SCALE GENOMIC DNA]</scope>
    <source>
        <strain evidence="6">PF1309</strain>
    </source>
</reference>
<accession>A0A2A2K9D9</accession>
<dbReference type="EMBL" id="LIAE01009262">
    <property type="protein sequence ID" value="PAV70548.1"/>
    <property type="molecule type" value="Genomic_DNA"/>
</dbReference>
<dbReference type="Gene3D" id="3.40.190.290">
    <property type="match status" value="1"/>
</dbReference>
<dbReference type="SUPFAM" id="SSF46785">
    <property type="entry name" value="Winged helix' DNA-binding domain"/>
    <property type="match status" value="1"/>
</dbReference>